<reference evidence="6" key="1">
    <citation type="submission" date="2021-07" db="EMBL/GenBank/DDBJ databases">
        <title>Characterization of violacein-producing bacteria and related species.</title>
        <authorList>
            <person name="Wilson H.S."/>
            <person name="De Leon M.E."/>
        </authorList>
    </citation>
    <scope>NUCLEOTIDE SEQUENCE</scope>
    <source>
        <strain evidence="6">HSC-15S17</strain>
    </source>
</reference>
<proteinExistence type="predicted"/>
<evidence type="ECO:0000256" key="1">
    <source>
        <dbReference type="ARBA" id="ARBA00022692"/>
    </source>
</evidence>
<feature type="transmembrane region" description="Helical" evidence="4">
    <location>
        <begin position="295"/>
        <end position="315"/>
    </location>
</feature>
<sequence>MSRWLTLLLACACGLIVANIYYVQPLISLIAPDIGLSNAAASLIVTLTQSGYCIGLLLLVPLGDLVENRRLISWTMGGVILALLLATVGPSAPWFLTASLLIGVSSVAVQMLVPIATHLAPAATRGRVVGNVMSGLLLGIMLARPVSSLVAGAFGWRTVFGASAALMLLLLLVLRRFLPLRRPSTAQNYSSLIRSLWVLLRDTPILRRRAAYQAAMFAAFSLYWTAVPLLLSGPTFRLTQNGIALFALAGAVGALSAPIAGRLADSGHSRIATSLSLLIVTFAFLLSKLHHSTSLAAVLAAGILLDIGVQCNLVLGQRAIFALGEATRSRLNGLYMAIFFAGGALGSAITSAAYAAGGWDLVSWIGCAFPVLALLLYRSEFAQTQAASND</sequence>
<feature type="transmembrane region" description="Helical" evidence="4">
    <location>
        <begin position="94"/>
        <end position="116"/>
    </location>
</feature>
<feature type="transmembrane region" description="Helical" evidence="4">
    <location>
        <begin position="34"/>
        <end position="59"/>
    </location>
</feature>
<protein>
    <submittedName>
        <fullName evidence="6">MFS transporter</fullName>
    </submittedName>
</protein>
<dbReference type="Pfam" id="PF07690">
    <property type="entry name" value="MFS_1"/>
    <property type="match status" value="1"/>
</dbReference>
<gene>
    <name evidence="6" type="ORF">KVP70_15870</name>
</gene>
<dbReference type="EMBL" id="JAHTGR010000008">
    <property type="protein sequence ID" value="MBV6322427.1"/>
    <property type="molecule type" value="Genomic_DNA"/>
</dbReference>
<evidence type="ECO:0000256" key="2">
    <source>
        <dbReference type="ARBA" id="ARBA00022989"/>
    </source>
</evidence>
<dbReference type="Proteomes" id="UP001155901">
    <property type="component" value="Unassembled WGS sequence"/>
</dbReference>
<feature type="transmembrane region" description="Helical" evidence="4">
    <location>
        <begin position="71"/>
        <end position="88"/>
    </location>
</feature>
<feature type="domain" description="Major facilitator superfamily (MFS) profile" evidence="5">
    <location>
        <begin position="5"/>
        <end position="385"/>
    </location>
</feature>
<dbReference type="PROSITE" id="PS50850">
    <property type="entry name" value="MFS"/>
    <property type="match status" value="1"/>
</dbReference>
<accession>A0AA41HCL7</accession>
<feature type="transmembrane region" description="Helical" evidence="4">
    <location>
        <begin position="335"/>
        <end position="355"/>
    </location>
</feature>
<evidence type="ECO:0000313" key="6">
    <source>
        <dbReference type="EMBL" id="MBV6322427.1"/>
    </source>
</evidence>
<feature type="transmembrane region" description="Helical" evidence="4">
    <location>
        <begin position="243"/>
        <end position="264"/>
    </location>
</feature>
<dbReference type="CDD" id="cd17324">
    <property type="entry name" value="MFS_NepI_like"/>
    <property type="match status" value="1"/>
</dbReference>
<feature type="transmembrane region" description="Helical" evidence="4">
    <location>
        <begin position="271"/>
        <end position="289"/>
    </location>
</feature>
<feature type="transmembrane region" description="Helical" evidence="4">
    <location>
        <begin position="153"/>
        <end position="174"/>
    </location>
</feature>
<dbReference type="PANTHER" id="PTHR42910:SF1">
    <property type="entry name" value="MAJOR FACILITATOR SUPERFAMILY (MFS) PROFILE DOMAIN-CONTAINING PROTEIN"/>
    <property type="match status" value="1"/>
</dbReference>
<keyword evidence="3 4" id="KW-0472">Membrane</keyword>
<evidence type="ECO:0000256" key="3">
    <source>
        <dbReference type="ARBA" id="ARBA00023136"/>
    </source>
</evidence>
<keyword evidence="1 4" id="KW-0812">Transmembrane</keyword>
<evidence type="ECO:0000256" key="4">
    <source>
        <dbReference type="SAM" id="Phobius"/>
    </source>
</evidence>
<dbReference type="GO" id="GO:0022857">
    <property type="term" value="F:transmembrane transporter activity"/>
    <property type="evidence" value="ECO:0007669"/>
    <property type="project" value="InterPro"/>
</dbReference>
<comment type="caution">
    <text evidence="6">The sequence shown here is derived from an EMBL/GenBank/DDBJ whole genome shotgun (WGS) entry which is preliminary data.</text>
</comment>
<dbReference type="InterPro" id="IPR011701">
    <property type="entry name" value="MFS"/>
</dbReference>
<dbReference type="PANTHER" id="PTHR42910">
    <property type="entry name" value="TRANSPORTER SCO4007-RELATED"/>
    <property type="match status" value="1"/>
</dbReference>
<evidence type="ECO:0000259" key="5">
    <source>
        <dbReference type="PROSITE" id="PS50850"/>
    </source>
</evidence>
<dbReference type="InterPro" id="IPR020846">
    <property type="entry name" value="MFS_dom"/>
</dbReference>
<feature type="transmembrane region" description="Helical" evidence="4">
    <location>
        <begin position="361"/>
        <end position="377"/>
    </location>
</feature>
<name>A0AA41HCL7_9BURK</name>
<evidence type="ECO:0000313" key="7">
    <source>
        <dbReference type="Proteomes" id="UP001155901"/>
    </source>
</evidence>
<feature type="transmembrane region" description="Helical" evidence="4">
    <location>
        <begin position="128"/>
        <end position="147"/>
    </location>
</feature>
<feature type="transmembrane region" description="Helical" evidence="4">
    <location>
        <begin position="210"/>
        <end position="231"/>
    </location>
</feature>
<organism evidence="6 7">
    <name type="scientific">Duganella violaceipulchra</name>
    <dbReference type="NCBI Taxonomy" id="2849652"/>
    <lineage>
        <taxon>Bacteria</taxon>
        <taxon>Pseudomonadati</taxon>
        <taxon>Pseudomonadota</taxon>
        <taxon>Betaproteobacteria</taxon>
        <taxon>Burkholderiales</taxon>
        <taxon>Oxalobacteraceae</taxon>
        <taxon>Telluria group</taxon>
        <taxon>Duganella</taxon>
    </lineage>
</organism>
<keyword evidence="2 4" id="KW-1133">Transmembrane helix</keyword>
<dbReference type="AlphaFoldDB" id="A0AA41HCL7"/>